<dbReference type="Pfam" id="PF14629">
    <property type="entry name" value="ORC4_C"/>
    <property type="match status" value="1"/>
</dbReference>
<proteinExistence type="inferred from homology"/>
<feature type="non-terminal residue" evidence="8">
    <location>
        <position position="590"/>
    </location>
</feature>
<comment type="caution">
    <text evidence="8">The sequence shown here is derived from an EMBL/GenBank/DDBJ whole genome shotgun (WGS) entry which is preliminary data.</text>
</comment>
<dbReference type="AlphaFoldDB" id="A0A6A4L5D8"/>
<evidence type="ECO:0000313" key="8">
    <source>
        <dbReference type="EMBL" id="KAE9450971.1"/>
    </source>
</evidence>
<dbReference type="GO" id="GO:0006270">
    <property type="term" value="P:DNA replication initiation"/>
    <property type="evidence" value="ECO:0007669"/>
    <property type="project" value="TreeGrafter"/>
</dbReference>
<comment type="subcellular location">
    <subcellularLocation>
        <location evidence="1">Nucleus</location>
    </subcellularLocation>
</comment>
<protein>
    <submittedName>
        <fullName evidence="8">Uncharacterized protein</fullName>
    </submittedName>
</protein>
<evidence type="ECO:0000256" key="5">
    <source>
        <dbReference type="ARBA" id="ARBA00023242"/>
    </source>
</evidence>
<dbReference type="PANTHER" id="PTHR12087:SF0">
    <property type="entry name" value="ORIGIN RECOGNITION COMPLEX SUBUNIT 4"/>
    <property type="match status" value="1"/>
</dbReference>
<organism evidence="8 9">
    <name type="scientific">Rhododendron williamsianum</name>
    <dbReference type="NCBI Taxonomy" id="262921"/>
    <lineage>
        <taxon>Eukaryota</taxon>
        <taxon>Viridiplantae</taxon>
        <taxon>Streptophyta</taxon>
        <taxon>Embryophyta</taxon>
        <taxon>Tracheophyta</taxon>
        <taxon>Spermatophyta</taxon>
        <taxon>Magnoliopsida</taxon>
        <taxon>eudicotyledons</taxon>
        <taxon>Gunneridae</taxon>
        <taxon>Pentapetalae</taxon>
        <taxon>asterids</taxon>
        <taxon>Ericales</taxon>
        <taxon>Ericaceae</taxon>
        <taxon>Ericoideae</taxon>
        <taxon>Rhodoreae</taxon>
        <taxon>Rhododendron</taxon>
    </lineage>
</organism>
<evidence type="ECO:0000256" key="3">
    <source>
        <dbReference type="ARBA" id="ARBA00022705"/>
    </source>
</evidence>
<dbReference type="InterPro" id="IPR016527">
    <property type="entry name" value="ORC4"/>
</dbReference>
<sequence>MGREDLAREALILLRNRLCNPRFVFSPFAHSPDSNYRSLSPHCFPRFSLPPLSIDIVLVLELVIEEVLKEYPDTISVIKLNGLLHSDDNCALKVHLDNLAYSKLLAIMHGTSTVVLKNGNMTNAFQNASFDDNTQFMISMLKECGLAHKTVIFVLDEFDLFAQLGGLVTVKLPFFKENGALMDYYGSVFLLLDVTRFTCLALLRDADQLLEKRVRSRFSHRKLLFLPPSKEDLQSLFVMQTSKHILELPTESSLPHDLFLSSTQAFLYPFYNFVFLNSTAKFGLEHPSLKFLFSAVRHMNVETGLLSIDNFKAALASIQRQPKLECLNDCSILELYILVCMRRLEVKEQDSYNFNSVMKEYKSIHDSFQTSDYYSRNVCLRVGIELCMIFIASNISPKHFLANCLSELLQAFEHLLARELISFMDHRGHNQSIEFRPVKLLISYHELYQGLKSYRSCPVSLENCSACIMLMAILQKLIDREGRELTGIGFQLFEMLRMNLLIDIEKENDSIHPIDNVPNYVDENFDVQLKRSNLDMNHHVNNTTYTRWMLMKMESTKKVTTISVYLMGTQWASETLEGNGLLRCFDEVQL</sequence>
<dbReference type="InterPro" id="IPR049427">
    <property type="entry name" value="Acyl-ACP_TE_C"/>
</dbReference>
<feature type="non-terminal residue" evidence="8">
    <location>
        <position position="1"/>
    </location>
</feature>
<evidence type="ECO:0000256" key="4">
    <source>
        <dbReference type="ARBA" id="ARBA00023125"/>
    </source>
</evidence>
<evidence type="ECO:0000313" key="9">
    <source>
        <dbReference type="Proteomes" id="UP000428333"/>
    </source>
</evidence>
<dbReference type="OrthoDB" id="343623at2759"/>
<dbReference type="Gene3D" id="3.40.50.300">
    <property type="entry name" value="P-loop containing nucleotide triphosphate hydrolases"/>
    <property type="match status" value="1"/>
</dbReference>
<comment type="similarity">
    <text evidence="2">Belongs to the ORC4 family.</text>
</comment>
<dbReference type="Pfam" id="PF20791">
    <property type="entry name" value="Acyl-ACP_TE_C"/>
    <property type="match status" value="1"/>
</dbReference>
<evidence type="ECO:0000256" key="1">
    <source>
        <dbReference type="ARBA" id="ARBA00004123"/>
    </source>
</evidence>
<dbReference type="PANTHER" id="PTHR12087">
    <property type="entry name" value="ORIGIN RECOGNITION COMPLEX SUBUNIT 4"/>
    <property type="match status" value="1"/>
</dbReference>
<name>A0A6A4L5D8_9ERIC</name>
<feature type="domain" description="Acyl-ACP thioesterase-like C-terminal" evidence="7">
    <location>
        <begin position="526"/>
        <end position="554"/>
    </location>
</feature>
<keyword evidence="9" id="KW-1185">Reference proteome</keyword>
<dbReference type="GO" id="GO:0005664">
    <property type="term" value="C:nuclear origin of replication recognition complex"/>
    <property type="evidence" value="ECO:0007669"/>
    <property type="project" value="TreeGrafter"/>
</dbReference>
<evidence type="ECO:0000256" key="2">
    <source>
        <dbReference type="ARBA" id="ARBA00005334"/>
    </source>
</evidence>
<accession>A0A6A4L5D8</accession>
<dbReference type="Proteomes" id="UP000428333">
    <property type="component" value="Linkage Group LG10"/>
</dbReference>
<dbReference type="InterPro" id="IPR027417">
    <property type="entry name" value="P-loop_NTPase"/>
</dbReference>
<evidence type="ECO:0000259" key="6">
    <source>
        <dbReference type="Pfam" id="PF14629"/>
    </source>
</evidence>
<dbReference type="GO" id="GO:0003688">
    <property type="term" value="F:DNA replication origin binding"/>
    <property type="evidence" value="ECO:0007669"/>
    <property type="project" value="TreeGrafter"/>
</dbReference>
<dbReference type="InterPro" id="IPR032705">
    <property type="entry name" value="ORC4_C"/>
</dbReference>
<reference evidence="8 9" key="1">
    <citation type="journal article" date="2019" name="Genome Biol. Evol.">
        <title>The Rhododendron genome and chromosomal organization provide insight into shared whole-genome duplications across the heath family (Ericaceae).</title>
        <authorList>
            <person name="Soza V.L."/>
            <person name="Lindsley D."/>
            <person name="Waalkes A."/>
            <person name="Ramage E."/>
            <person name="Patwardhan R.P."/>
            <person name="Burton J.N."/>
            <person name="Adey A."/>
            <person name="Kumar A."/>
            <person name="Qiu R."/>
            <person name="Shendure J."/>
            <person name="Hall B."/>
        </authorList>
    </citation>
    <scope>NUCLEOTIDE SEQUENCE [LARGE SCALE GENOMIC DNA]</scope>
    <source>
        <strain evidence="8">RSF 1966-606</strain>
    </source>
</reference>
<keyword evidence="3" id="KW-0235">DNA replication</keyword>
<keyword evidence="4" id="KW-0238">DNA-binding</keyword>
<gene>
    <name evidence="8" type="ORF">C3L33_17129</name>
</gene>
<feature type="domain" description="Origin recognition complex subunit 4 C-terminal" evidence="6">
    <location>
        <begin position="290"/>
        <end position="449"/>
    </location>
</feature>
<dbReference type="EMBL" id="QEFC01002734">
    <property type="protein sequence ID" value="KAE9450971.1"/>
    <property type="molecule type" value="Genomic_DNA"/>
</dbReference>
<dbReference type="Gene3D" id="3.10.129.10">
    <property type="entry name" value="Hotdog Thioesterase"/>
    <property type="match status" value="1"/>
</dbReference>
<evidence type="ECO:0000259" key="7">
    <source>
        <dbReference type="Pfam" id="PF20791"/>
    </source>
</evidence>
<keyword evidence="5" id="KW-0539">Nucleus</keyword>